<dbReference type="Pfam" id="PF25310">
    <property type="entry name" value="VG15"/>
    <property type="match status" value="1"/>
</dbReference>
<reference evidence="1 2" key="1">
    <citation type="submission" date="2022-03" db="EMBL/GenBank/DDBJ databases">
        <title>Novel taxa within the pig intestine.</title>
        <authorList>
            <person name="Wylensek D."/>
            <person name="Bishof K."/>
            <person name="Afrizal A."/>
            <person name="Clavel T."/>
        </authorList>
    </citation>
    <scope>NUCLEOTIDE SEQUENCE [LARGE SCALE GENOMIC DNA]</scope>
    <source>
        <strain evidence="1 2">Cla-KB-P134</strain>
    </source>
</reference>
<organism evidence="1 2">
    <name type="scientific">Absicoccus intestinalis</name>
    <dbReference type="NCBI Taxonomy" id="2926319"/>
    <lineage>
        <taxon>Bacteria</taxon>
        <taxon>Bacillati</taxon>
        <taxon>Bacillota</taxon>
        <taxon>Erysipelotrichia</taxon>
        <taxon>Erysipelotrichales</taxon>
        <taxon>Erysipelotrichaceae</taxon>
        <taxon>Absicoccus</taxon>
    </lineage>
</organism>
<keyword evidence="2" id="KW-1185">Reference proteome</keyword>
<dbReference type="InterPro" id="IPR057369">
    <property type="entry name" value="VG15"/>
</dbReference>
<sequence>MQITSKEWLDYVTRLSKINKKASELLNEYIQRHGTEDMYPIIEYAYSLVNRYGGASSELACQMYDQLAKLQNANVIGAVPADLPEMADVARAINGTKDKLNGPADAIGRLVKKSASDTMLQNAKRDGAEYAWINHGDSCPYCKYLSSFGWLHANLNNGNRYLGHIHNNCDCEFAIRFDGESTVEGYDPDRLSKEIDDAEGDTINEKLNSMRRKGYDEIKDDRNARRRELYAKKDDQQ</sequence>
<evidence type="ECO:0008006" key="3">
    <source>
        <dbReference type="Google" id="ProtNLM"/>
    </source>
</evidence>
<proteinExistence type="predicted"/>
<name>A0ABU4WNA5_9FIRM</name>
<accession>A0ABU4WNA5</accession>
<evidence type="ECO:0000313" key="2">
    <source>
        <dbReference type="Proteomes" id="UP001285244"/>
    </source>
</evidence>
<gene>
    <name evidence="1" type="ORF">MOZ64_03805</name>
</gene>
<evidence type="ECO:0000313" key="1">
    <source>
        <dbReference type="EMBL" id="MDX8416967.1"/>
    </source>
</evidence>
<dbReference type="RefSeq" id="WP_320325280.1">
    <property type="nucleotide sequence ID" value="NZ_JALBUS010000004.1"/>
</dbReference>
<protein>
    <recommendedName>
        <fullName evidence="3">Phage Mu protein F like protein</fullName>
    </recommendedName>
</protein>
<dbReference type="Proteomes" id="UP001285244">
    <property type="component" value="Unassembled WGS sequence"/>
</dbReference>
<dbReference type="EMBL" id="JALBUS010000004">
    <property type="protein sequence ID" value="MDX8416967.1"/>
    <property type="molecule type" value="Genomic_DNA"/>
</dbReference>
<comment type="caution">
    <text evidence="1">The sequence shown here is derived from an EMBL/GenBank/DDBJ whole genome shotgun (WGS) entry which is preliminary data.</text>
</comment>